<reference evidence="1 2" key="1">
    <citation type="submission" date="2014-04" db="EMBL/GenBank/DDBJ databases">
        <authorList>
            <consortium name="DOE Joint Genome Institute"/>
            <person name="Kuo A."/>
            <person name="Kohler A."/>
            <person name="Nagy L.G."/>
            <person name="Floudas D."/>
            <person name="Copeland A."/>
            <person name="Barry K.W."/>
            <person name="Cichocki N."/>
            <person name="Veneault-Fourrey C."/>
            <person name="LaButti K."/>
            <person name="Lindquist E.A."/>
            <person name="Lipzen A."/>
            <person name="Lundell T."/>
            <person name="Morin E."/>
            <person name="Murat C."/>
            <person name="Sun H."/>
            <person name="Tunlid A."/>
            <person name="Henrissat B."/>
            <person name="Grigoriev I.V."/>
            <person name="Hibbett D.S."/>
            <person name="Martin F."/>
            <person name="Nordberg H.P."/>
            <person name="Cantor M.N."/>
            <person name="Hua S.X."/>
        </authorList>
    </citation>
    <scope>NUCLEOTIDE SEQUENCE [LARGE SCALE GENOMIC DNA]</scope>
    <source>
        <strain evidence="1 2">Foug A</strain>
    </source>
</reference>
<reference evidence="2" key="2">
    <citation type="submission" date="2015-01" db="EMBL/GenBank/DDBJ databases">
        <title>Evolutionary Origins and Diversification of the Mycorrhizal Mutualists.</title>
        <authorList>
            <consortium name="DOE Joint Genome Institute"/>
            <consortium name="Mycorrhizal Genomics Consortium"/>
            <person name="Kohler A."/>
            <person name="Kuo A."/>
            <person name="Nagy L.G."/>
            <person name="Floudas D."/>
            <person name="Copeland A."/>
            <person name="Barry K.W."/>
            <person name="Cichocki N."/>
            <person name="Veneault-Fourrey C."/>
            <person name="LaButti K."/>
            <person name="Lindquist E.A."/>
            <person name="Lipzen A."/>
            <person name="Lundell T."/>
            <person name="Morin E."/>
            <person name="Murat C."/>
            <person name="Riley R."/>
            <person name="Ohm R."/>
            <person name="Sun H."/>
            <person name="Tunlid A."/>
            <person name="Henrissat B."/>
            <person name="Grigoriev I.V."/>
            <person name="Hibbett D.S."/>
            <person name="Martin F."/>
        </authorList>
    </citation>
    <scope>NUCLEOTIDE SEQUENCE [LARGE SCALE GENOMIC DNA]</scope>
    <source>
        <strain evidence="2">Foug A</strain>
    </source>
</reference>
<organism evidence="1 2">
    <name type="scientific">Scleroderma citrinum Foug A</name>
    <dbReference type="NCBI Taxonomy" id="1036808"/>
    <lineage>
        <taxon>Eukaryota</taxon>
        <taxon>Fungi</taxon>
        <taxon>Dikarya</taxon>
        <taxon>Basidiomycota</taxon>
        <taxon>Agaricomycotina</taxon>
        <taxon>Agaricomycetes</taxon>
        <taxon>Agaricomycetidae</taxon>
        <taxon>Boletales</taxon>
        <taxon>Sclerodermatineae</taxon>
        <taxon>Sclerodermataceae</taxon>
        <taxon>Scleroderma</taxon>
    </lineage>
</organism>
<gene>
    <name evidence="1" type="ORF">SCLCIDRAFT_1209025</name>
</gene>
<name>A0A0C3E7R2_9AGAM</name>
<dbReference type="EMBL" id="KN822008">
    <property type="protein sequence ID" value="KIM68820.1"/>
    <property type="molecule type" value="Genomic_DNA"/>
</dbReference>
<dbReference type="OrthoDB" id="3152032at2759"/>
<proteinExistence type="predicted"/>
<dbReference type="InParanoid" id="A0A0C3E7R2"/>
<accession>A0A0C3E7R2</accession>
<sequence>MIARSVSRRRSLDADTRLRWIATIDGVASCLVASPCPLRRTRIYIQPLLDHGSPAALPARVVFPSPSILVFEMAYSAYAHTSTFSLFPASPASPHAFAVFTHAQSPRENCVMYEDVRRVFGSNNGRATQKQRKGSRLGLKKILGGM</sequence>
<dbReference type="Proteomes" id="UP000053989">
    <property type="component" value="Unassembled WGS sequence"/>
</dbReference>
<evidence type="ECO:0000313" key="1">
    <source>
        <dbReference type="EMBL" id="KIM68820.1"/>
    </source>
</evidence>
<dbReference type="AlphaFoldDB" id="A0A0C3E7R2"/>
<protein>
    <submittedName>
        <fullName evidence="1">Uncharacterized protein</fullName>
    </submittedName>
</protein>
<dbReference type="HOGENOM" id="CLU_1778574_0_0_1"/>
<keyword evidence="2" id="KW-1185">Reference proteome</keyword>
<evidence type="ECO:0000313" key="2">
    <source>
        <dbReference type="Proteomes" id="UP000053989"/>
    </source>
</evidence>